<reference evidence="1" key="1">
    <citation type="submission" date="2020-02" db="EMBL/GenBank/DDBJ databases">
        <authorList>
            <person name="Meier V. D."/>
        </authorList>
    </citation>
    <scope>NUCLEOTIDE SEQUENCE</scope>
    <source>
        <strain evidence="1">AVDCRST_MAG50</strain>
    </source>
</reference>
<accession>A0A6J4HD91</accession>
<dbReference type="EMBL" id="CADCTF010000030">
    <property type="protein sequence ID" value="CAA9221213.1"/>
    <property type="molecule type" value="Genomic_DNA"/>
</dbReference>
<protein>
    <submittedName>
        <fullName evidence="1">Uncharacterized protein</fullName>
    </submittedName>
</protein>
<sequence length="72" mass="8002">MSFALRAPGQADVVFTVGAGSSELRFELHRPSTVGVTAAMTMRAAHRLLVLWGRRPPVSTCWRRGIPPTWKR</sequence>
<dbReference type="AlphaFoldDB" id="A0A6J4HD91"/>
<name>A0A6J4HD91_9ACTN</name>
<evidence type="ECO:0000313" key="1">
    <source>
        <dbReference type="EMBL" id="CAA9221213.1"/>
    </source>
</evidence>
<gene>
    <name evidence="1" type="ORF">AVDCRST_MAG50-590</name>
</gene>
<organism evidence="1">
    <name type="scientific">uncultured Acidimicrobiales bacterium</name>
    <dbReference type="NCBI Taxonomy" id="310071"/>
    <lineage>
        <taxon>Bacteria</taxon>
        <taxon>Bacillati</taxon>
        <taxon>Actinomycetota</taxon>
        <taxon>Acidimicrobiia</taxon>
        <taxon>Acidimicrobiales</taxon>
        <taxon>environmental samples</taxon>
    </lineage>
</organism>
<proteinExistence type="predicted"/>